<dbReference type="AlphaFoldDB" id="A0A3M7R644"/>
<feature type="signal peptide" evidence="1">
    <location>
        <begin position="1"/>
        <end position="18"/>
    </location>
</feature>
<sequence length="59" mass="7117">MFISNWLIFSFFLNAFDCLFFSKVLRLKEQLDYNCVEKLNYQGHCIKQNVQLSYDLKIS</sequence>
<dbReference type="Proteomes" id="UP000276133">
    <property type="component" value="Unassembled WGS sequence"/>
</dbReference>
<evidence type="ECO:0000313" key="3">
    <source>
        <dbReference type="Proteomes" id="UP000276133"/>
    </source>
</evidence>
<proteinExistence type="predicted"/>
<name>A0A3M7R644_BRAPC</name>
<protein>
    <submittedName>
        <fullName evidence="2">Uncharacterized protein</fullName>
    </submittedName>
</protein>
<evidence type="ECO:0000256" key="1">
    <source>
        <dbReference type="SAM" id="SignalP"/>
    </source>
</evidence>
<gene>
    <name evidence="2" type="ORF">BpHYR1_034639</name>
</gene>
<feature type="chain" id="PRO_5018096595" evidence="1">
    <location>
        <begin position="19"/>
        <end position="59"/>
    </location>
</feature>
<dbReference type="EMBL" id="REGN01004122">
    <property type="protein sequence ID" value="RNA19016.1"/>
    <property type="molecule type" value="Genomic_DNA"/>
</dbReference>
<comment type="caution">
    <text evidence="2">The sequence shown here is derived from an EMBL/GenBank/DDBJ whole genome shotgun (WGS) entry which is preliminary data.</text>
</comment>
<organism evidence="2 3">
    <name type="scientific">Brachionus plicatilis</name>
    <name type="common">Marine rotifer</name>
    <name type="synonym">Brachionus muelleri</name>
    <dbReference type="NCBI Taxonomy" id="10195"/>
    <lineage>
        <taxon>Eukaryota</taxon>
        <taxon>Metazoa</taxon>
        <taxon>Spiralia</taxon>
        <taxon>Gnathifera</taxon>
        <taxon>Rotifera</taxon>
        <taxon>Eurotatoria</taxon>
        <taxon>Monogononta</taxon>
        <taxon>Pseudotrocha</taxon>
        <taxon>Ploima</taxon>
        <taxon>Brachionidae</taxon>
        <taxon>Brachionus</taxon>
    </lineage>
</organism>
<keyword evidence="3" id="KW-1185">Reference proteome</keyword>
<accession>A0A3M7R644</accession>
<evidence type="ECO:0000313" key="2">
    <source>
        <dbReference type="EMBL" id="RNA19016.1"/>
    </source>
</evidence>
<keyword evidence="1" id="KW-0732">Signal</keyword>
<reference evidence="2 3" key="1">
    <citation type="journal article" date="2018" name="Sci. Rep.">
        <title>Genomic signatures of local adaptation to the degree of environmental predictability in rotifers.</title>
        <authorList>
            <person name="Franch-Gras L."/>
            <person name="Hahn C."/>
            <person name="Garcia-Roger E.M."/>
            <person name="Carmona M.J."/>
            <person name="Serra M."/>
            <person name="Gomez A."/>
        </authorList>
    </citation>
    <scope>NUCLEOTIDE SEQUENCE [LARGE SCALE GENOMIC DNA]</scope>
    <source>
        <strain evidence="2">HYR1</strain>
    </source>
</reference>